<dbReference type="SUPFAM" id="SSF52788">
    <property type="entry name" value="Phosphotyrosine protein phosphatases I"/>
    <property type="match status" value="1"/>
</dbReference>
<dbReference type="EMBL" id="PFMD01000071">
    <property type="protein sequence ID" value="PIY95674.1"/>
    <property type="molecule type" value="Genomic_DNA"/>
</dbReference>
<comment type="caution">
    <text evidence="3">The sequence shown here is derived from an EMBL/GenBank/DDBJ whole genome shotgun (WGS) entry which is preliminary data.</text>
</comment>
<name>A0A2M7RG62_9BACT</name>
<organism evidence="3 4">
    <name type="scientific">Candidatus Kerfeldbacteria bacterium CG_4_10_14_0_8_um_filter_42_10</name>
    <dbReference type="NCBI Taxonomy" id="2014248"/>
    <lineage>
        <taxon>Bacteria</taxon>
        <taxon>Candidatus Kerfeldiibacteriota</taxon>
    </lineage>
</organism>
<dbReference type="SMART" id="SM00226">
    <property type="entry name" value="LMWPc"/>
    <property type="match status" value="1"/>
</dbReference>
<dbReference type="Proteomes" id="UP000230779">
    <property type="component" value="Unassembled WGS sequence"/>
</dbReference>
<gene>
    <name evidence="3" type="ORF">COY66_06115</name>
</gene>
<evidence type="ECO:0000256" key="1">
    <source>
        <dbReference type="ARBA" id="ARBA00022849"/>
    </source>
</evidence>
<evidence type="ECO:0000313" key="3">
    <source>
        <dbReference type="EMBL" id="PIY95674.1"/>
    </source>
</evidence>
<dbReference type="InterPro" id="IPR036196">
    <property type="entry name" value="Ptyr_pPase_sf"/>
</dbReference>
<proteinExistence type="predicted"/>
<reference evidence="3 4" key="1">
    <citation type="submission" date="2017-09" db="EMBL/GenBank/DDBJ databases">
        <title>Depth-based differentiation of microbial function through sediment-hosted aquifers and enrichment of novel symbionts in the deep terrestrial subsurface.</title>
        <authorList>
            <person name="Probst A.J."/>
            <person name="Ladd B."/>
            <person name="Jarett J.K."/>
            <person name="Geller-Mcgrath D.E."/>
            <person name="Sieber C.M."/>
            <person name="Emerson J.B."/>
            <person name="Anantharaman K."/>
            <person name="Thomas B.C."/>
            <person name="Malmstrom R."/>
            <person name="Stieglmeier M."/>
            <person name="Klingl A."/>
            <person name="Woyke T."/>
            <person name="Ryan C.M."/>
            <person name="Banfield J.F."/>
        </authorList>
    </citation>
    <scope>NUCLEOTIDE SEQUENCE [LARGE SCALE GENOMIC DNA]</scope>
    <source>
        <strain evidence="3">CG_4_10_14_0_8_um_filter_42_10</strain>
    </source>
</reference>
<protein>
    <submittedName>
        <fullName evidence="3">Low molecular weight phosphatase family protein</fullName>
    </submittedName>
</protein>
<sequence>MKINAKRFILFVCQSNSGRSQMAQAFFNHRHQKTKAISAGIKPDREIHPWTIKVMEEVGIDVSHQGTRLLTYELMRKADKIIIMDSGIKSYLPAEFLPKIINWRIKQPWGKPIRKVRTIRDSIEKHIKQL</sequence>
<feature type="domain" description="Phosphotyrosine protein phosphatase I" evidence="2">
    <location>
        <begin position="9"/>
        <end position="130"/>
    </location>
</feature>
<accession>A0A2M7RG62</accession>
<dbReference type="InterPro" id="IPR023485">
    <property type="entry name" value="Ptyr_pPase"/>
</dbReference>
<dbReference type="Gene3D" id="3.40.50.2300">
    <property type="match status" value="1"/>
</dbReference>
<dbReference type="Pfam" id="PF01451">
    <property type="entry name" value="LMWPc"/>
    <property type="match status" value="1"/>
</dbReference>
<dbReference type="PANTHER" id="PTHR43428:SF1">
    <property type="entry name" value="ARSENATE REDUCTASE"/>
    <property type="match status" value="1"/>
</dbReference>
<dbReference type="PANTHER" id="PTHR43428">
    <property type="entry name" value="ARSENATE REDUCTASE"/>
    <property type="match status" value="1"/>
</dbReference>
<dbReference type="GO" id="GO:0046685">
    <property type="term" value="P:response to arsenic-containing substance"/>
    <property type="evidence" value="ECO:0007669"/>
    <property type="project" value="UniProtKB-KW"/>
</dbReference>
<dbReference type="AlphaFoldDB" id="A0A2M7RG62"/>
<evidence type="ECO:0000259" key="2">
    <source>
        <dbReference type="SMART" id="SM00226"/>
    </source>
</evidence>
<evidence type="ECO:0000313" key="4">
    <source>
        <dbReference type="Proteomes" id="UP000230779"/>
    </source>
</evidence>
<keyword evidence="1" id="KW-0059">Arsenical resistance</keyword>